<organism evidence="3 4">
    <name type="scientific">Pseudogymnoascus verrucosus</name>
    <dbReference type="NCBI Taxonomy" id="342668"/>
    <lineage>
        <taxon>Eukaryota</taxon>
        <taxon>Fungi</taxon>
        <taxon>Dikarya</taxon>
        <taxon>Ascomycota</taxon>
        <taxon>Pezizomycotina</taxon>
        <taxon>Leotiomycetes</taxon>
        <taxon>Thelebolales</taxon>
        <taxon>Thelebolaceae</taxon>
        <taxon>Pseudogymnoascus</taxon>
    </lineage>
</organism>
<dbReference type="OrthoDB" id="29061at2759"/>
<dbReference type="InterPro" id="IPR055089">
    <property type="entry name" value="COP9_N"/>
</dbReference>
<reference evidence="3 4" key="1">
    <citation type="submission" date="2016-03" db="EMBL/GenBank/DDBJ databases">
        <title>Comparative genomics of Pseudogymnoascus destructans, the fungus causing white-nose syndrome of bats.</title>
        <authorList>
            <person name="Palmer J.M."/>
            <person name="Drees K.P."/>
            <person name="Foster J.T."/>
            <person name="Lindner D.L."/>
        </authorList>
    </citation>
    <scope>NUCLEOTIDE SEQUENCE [LARGE SCALE GENOMIC DNA]</scope>
    <source>
        <strain evidence="3 4">UAMH 10579</strain>
    </source>
</reference>
<dbReference type="AlphaFoldDB" id="A0A1B8GMZ5"/>
<dbReference type="RefSeq" id="XP_018130936.1">
    <property type="nucleotide sequence ID" value="XM_018274135.2"/>
</dbReference>
<dbReference type="Proteomes" id="UP000091956">
    <property type="component" value="Unassembled WGS sequence"/>
</dbReference>
<reference evidence="4" key="2">
    <citation type="journal article" date="2018" name="Nat. Commun.">
        <title>Extreme sensitivity to ultraviolet light in the fungal pathogen causing white-nose syndrome of bats.</title>
        <authorList>
            <person name="Palmer J.M."/>
            <person name="Drees K.P."/>
            <person name="Foster J.T."/>
            <person name="Lindner D.L."/>
        </authorList>
    </citation>
    <scope>NUCLEOTIDE SEQUENCE [LARGE SCALE GENOMIC DNA]</scope>
    <source>
        <strain evidence="4">UAMH 10579</strain>
    </source>
</reference>
<dbReference type="STRING" id="342668.A0A1B8GMZ5"/>
<dbReference type="GO" id="GO:0006511">
    <property type="term" value="P:ubiquitin-dependent protein catabolic process"/>
    <property type="evidence" value="ECO:0007669"/>
    <property type="project" value="TreeGrafter"/>
</dbReference>
<gene>
    <name evidence="3" type="ORF">VE01_04666</name>
</gene>
<accession>A0A1B8GMZ5</accession>
<keyword evidence="4" id="KW-1185">Reference proteome</keyword>
<evidence type="ECO:0000259" key="2">
    <source>
        <dbReference type="Pfam" id="PF22788"/>
    </source>
</evidence>
<sequence length="501" mass="55097">MDKLLPSLLSFPVHPPPIQPLSDEHYDETIKSQIKHIKKLAPKTLLQKTSGGEDILDIINPALNSIPYAFALLARVNEVQSAPKSAQNNTPPEELLPLWEKIVHFLENFDSRQARYIGSETLEIITVVAALARHLGQPGAAVSPIASAILRLDPGASTLTSAHLILSRLALESKEFSRAVPILERHILYIPTTDRHPKQACSLRLRAHEYLTIESGLTKKISTQDILEYFSFSGSIFIGLQQWENAAESLENVITYPVRGIAVSKIMVEAYKKWTLVKVLLTGKVPTLPPNTNSNASKAYHIIGKPYDMVASLFESGTAPRLNAEITAGTNIWSGDGNAGLMRVVLGAHQKHQIRRLSSLYETIPVSYIAQNTVSAETGASLETQGAVEALVSNMISQGELRGTLVGAQEDQPAFLRFAPTERVSDETAVERELAGAMERIETMVEDIKATDHLLTHEKEYLTWVRKQKKKQVGASYADAYGGDDLGWIVGPDDEDLMAVM</sequence>
<dbReference type="Pfam" id="PF22788">
    <property type="entry name" value="COP9_hel_rpt"/>
    <property type="match status" value="1"/>
</dbReference>
<evidence type="ECO:0000256" key="1">
    <source>
        <dbReference type="ARBA" id="ARBA00022490"/>
    </source>
</evidence>
<dbReference type="PANTHER" id="PTHR10758">
    <property type="entry name" value="26S PROTEASOME NON-ATPASE REGULATORY SUBUNIT 3/COP9 SIGNALOSOME COMPLEX SUBUNIT 3"/>
    <property type="match status" value="1"/>
</dbReference>
<proteinExistence type="predicted"/>
<dbReference type="PANTHER" id="PTHR10758:SF1">
    <property type="entry name" value="COP9 SIGNALOSOME COMPLEX SUBUNIT 3"/>
    <property type="match status" value="1"/>
</dbReference>
<feature type="domain" description="COP9 signalosome complex subunit 3 N-terminal helical repeats" evidence="2">
    <location>
        <begin position="41"/>
        <end position="292"/>
    </location>
</feature>
<keyword evidence="1" id="KW-0963">Cytoplasm</keyword>
<protein>
    <recommendedName>
        <fullName evidence="2">COP9 signalosome complex subunit 3 N-terminal helical repeats domain-containing protein</fullName>
    </recommendedName>
</protein>
<dbReference type="GO" id="GO:0008180">
    <property type="term" value="C:COP9 signalosome"/>
    <property type="evidence" value="ECO:0007669"/>
    <property type="project" value="TreeGrafter"/>
</dbReference>
<evidence type="ECO:0000313" key="3">
    <source>
        <dbReference type="EMBL" id="OBT97203.1"/>
    </source>
</evidence>
<dbReference type="EMBL" id="KV460223">
    <property type="protein sequence ID" value="OBT97203.1"/>
    <property type="molecule type" value="Genomic_DNA"/>
</dbReference>
<dbReference type="GeneID" id="28838052"/>
<dbReference type="InterPro" id="IPR050756">
    <property type="entry name" value="CSN3"/>
</dbReference>
<name>A0A1B8GMZ5_9PEZI</name>
<evidence type="ECO:0000313" key="4">
    <source>
        <dbReference type="Proteomes" id="UP000091956"/>
    </source>
</evidence>